<sequence length="89" mass="10232">MFGFFKKGQDNTGQQQQEIDQQAEVISGEISVLEQQLAINPQAGETQKQLMLAYNRAVTLYAKSRRYRQDIDPLFVKIDALRNTIRQSI</sequence>
<accession>A0A1X1D7U4</accession>
<dbReference type="OrthoDB" id="5878415at2"/>
<protein>
    <submittedName>
        <fullName evidence="1">Uncharacterized protein</fullName>
    </submittedName>
</protein>
<name>A0A1X1D7U4_9GAMM</name>
<evidence type="ECO:0000313" key="1">
    <source>
        <dbReference type="EMBL" id="ORM72687.1"/>
    </source>
</evidence>
<dbReference type="STRING" id="1076551.HA48_13485"/>
<proteinExistence type="predicted"/>
<reference evidence="1 2" key="1">
    <citation type="journal article" date="2017" name="Antonie Van Leeuwenhoek">
        <title>Phylogenomic resolution of the bacterial genus Pantoea and its relationship with Erwinia and Tatumella.</title>
        <authorList>
            <person name="Palmer M."/>
            <person name="Steenkamp E.T."/>
            <person name="Coetzee M.P."/>
            <person name="Chan W.Y."/>
            <person name="van Zyl E."/>
            <person name="De Maayer P."/>
            <person name="Coutinho T.A."/>
            <person name="Blom J."/>
            <person name="Smits T.H."/>
            <person name="Duffy B."/>
            <person name="Venter S.N."/>
        </authorList>
    </citation>
    <scope>NUCLEOTIDE SEQUENCE [LARGE SCALE GENOMIC DNA]</scope>
    <source>
        <strain evidence="1 2">LMG 26277</strain>
    </source>
</reference>
<keyword evidence="2" id="KW-1185">Reference proteome</keyword>
<dbReference type="EMBL" id="MLFS01000037">
    <property type="protein sequence ID" value="ORM72687.1"/>
    <property type="molecule type" value="Genomic_DNA"/>
</dbReference>
<dbReference type="AlphaFoldDB" id="A0A1X1D7U4"/>
<dbReference type="Proteomes" id="UP000193104">
    <property type="component" value="Unassembled WGS sequence"/>
</dbReference>
<organism evidence="1 2">
    <name type="scientific">Pantoea wallisii</name>
    <dbReference type="NCBI Taxonomy" id="1076551"/>
    <lineage>
        <taxon>Bacteria</taxon>
        <taxon>Pseudomonadati</taxon>
        <taxon>Pseudomonadota</taxon>
        <taxon>Gammaproteobacteria</taxon>
        <taxon>Enterobacterales</taxon>
        <taxon>Erwiniaceae</taxon>
        <taxon>Pantoea</taxon>
    </lineage>
</organism>
<comment type="caution">
    <text evidence="1">The sequence shown here is derived from an EMBL/GenBank/DDBJ whole genome shotgun (WGS) entry which is preliminary data.</text>
</comment>
<evidence type="ECO:0000313" key="2">
    <source>
        <dbReference type="Proteomes" id="UP000193104"/>
    </source>
</evidence>
<gene>
    <name evidence="1" type="ORF">HA48_13485</name>
</gene>
<dbReference type="RefSeq" id="WP_128601806.1">
    <property type="nucleotide sequence ID" value="NZ_MLFS01000037.1"/>
</dbReference>